<dbReference type="PROSITE" id="PS50936">
    <property type="entry name" value="ENGC_GTPASE"/>
    <property type="match status" value="1"/>
</dbReference>
<dbReference type="STRING" id="564608.C1NA29"/>
<dbReference type="PANTHER" id="PTHR32120">
    <property type="entry name" value="SMALL RIBOSOMAL SUBUNIT BIOGENESIS GTPASE RSGA"/>
    <property type="match status" value="1"/>
</dbReference>
<evidence type="ECO:0000256" key="3">
    <source>
        <dbReference type="SAM" id="MobiDB-lite"/>
    </source>
</evidence>
<evidence type="ECO:0000256" key="1">
    <source>
        <dbReference type="ARBA" id="ARBA00022741"/>
    </source>
</evidence>
<keyword evidence="1" id="KW-0547">Nucleotide-binding</keyword>
<dbReference type="InterPro" id="IPR010914">
    <property type="entry name" value="RsgA_GTPase_dom"/>
</dbReference>
<feature type="non-terminal residue" evidence="6">
    <location>
        <position position="330"/>
    </location>
</feature>
<sequence length="330" mass="35927">LLCVVRALLKKIKQRVLVGDGVDVNTIDWVDGRAVVEHVHARSSTLLDPPVANVDHALLVFALERPPLEPKQLTRFLVSMEHTNVPFTLVLNKCDLVSAEARADWDARLEQAQEEEEGGGGGDEEGTNAGDLNEGVTVLAGPSGVGKSSLINRLRAGSALAEALAAAGAMGGADGGKHTTRHVTLLPLRSGGLLADTPGFGYPSLQTLTPTTLGRCFPEARSTSSHCRCKFADCTHRDEPGCAVDAEEPWEEGRYDAYVDLFDECEAIEKQERERGYARESTVSLRGGQSPGAMRMEAKLETKSHRRQSRRARNMETEARLRDEMVEEEE</sequence>
<protein>
    <submittedName>
        <fullName evidence="6">Predicted protein</fullName>
    </submittedName>
</protein>
<dbReference type="NCBIfam" id="TIGR00157">
    <property type="entry name" value="ribosome small subunit-dependent GTPase A"/>
    <property type="match status" value="1"/>
</dbReference>
<evidence type="ECO:0000256" key="2">
    <source>
        <dbReference type="ARBA" id="ARBA00023134"/>
    </source>
</evidence>
<gene>
    <name evidence="6" type="ORF">MICPUCDRAFT_3826</name>
</gene>
<dbReference type="SUPFAM" id="SSF52540">
    <property type="entry name" value="P-loop containing nucleoside triphosphate hydrolases"/>
    <property type="match status" value="1"/>
</dbReference>
<dbReference type="AlphaFoldDB" id="C1NA29"/>
<evidence type="ECO:0000313" key="6">
    <source>
        <dbReference type="EMBL" id="EEH51173.1"/>
    </source>
</evidence>
<evidence type="ECO:0000259" key="5">
    <source>
        <dbReference type="PROSITE" id="PS51721"/>
    </source>
</evidence>
<feature type="compositionally biased region" description="Basic and acidic residues" evidence="3">
    <location>
        <begin position="313"/>
        <end position="324"/>
    </location>
</feature>
<dbReference type="InterPro" id="IPR004881">
    <property type="entry name" value="Ribosome_biogen_GTPase_RsgA"/>
</dbReference>
<reference evidence="6 7" key="1">
    <citation type="journal article" date="2009" name="Science">
        <title>Green evolution and dynamic adaptations revealed by genomes of the marine picoeukaryotes Micromonas.</title>
        <authorList>
            <person name="Worden A.Z."/>
            <person name="Lee J.H."/>
            <person name="Mock T."/>
            <person name="Rouze P."/>
            <person name="Simmons M.P."/>
            <person name="Aerts A.L."/>
            <person name="Allen A.E."/>
            <person name="Cuvelier M.L."/>
            <person name="Derelle E."/>
            <person name="Everett M.V."/>
            <person name="Foulon E."/>
            <person name="Grimwood J."/>
            <person name="Gundlach H."/>
            <person name="Henrissat B."/>
            <person name="Napoli C."/>
            <person name="McDonald S.M."/>
            <person name="Parker M.S."/>
            <person name="Rombauts S."/>
            <person name="Salamov A."/>
            <person name="Von Dassow P."/>
            <person name="Badger J.H."/>
            <person name="Coutinho P.M."/>
            <person name="Demir E."/>
            <person name="Dubchak I."/>
            <person name="Gentemann C."/>
            <person name="Eikrem W."/>
            <person name="Gready J.E."/>
            <person name="John U."/>
            <person name="Lanier W."/>
            <person name="Lindquist E.A."/>
            <person name="Lucas S."/>
            <person name="Mayer K.F."/>
            <person name="Moreau H."/>
            <person name="Not F."/>
            <person name="Otillar R."/>
            <person name="Panaud O."/>
            <person name="Pangilinan J."/>
            <person name="Paulsen I."/>
            <person name="Piegu B."/>
            <person name="Poliakov A."/>
            <person name="Robbens S."/>
            <person name="Schmutz J."/>
            <person name="Toulza E."/>
            <person name="Wyss T."/>
            <person name="Zelensky A."/>
            <person name="Zhou K."/>
            <person name="Armbrust E.V."/>
            <person name="Bhattacharya D."/>
            <person name="Goodenough U.W."/>
            <person name="Van de Peer Y."/>
            <person name="Grigoriev I.V."/>
        </authorList>
    </citation>
    <scope>NUCLEOTIDE SEQUENCE [LARGE SCALE GENOMIC DNA]</scope>
    <source>
        <strain evidence="6 7">CCMP1545</strain>
    </source>
</reference>
<dbReference type="PROSITE" id="PS51721">
    <property type="entry name" value="G_CP"/>
    <property type="match status" value="1"/>
</dbReference>
<dbReference type="Gene3D" id="1.10.40.50">
    <property type="entry name" value="Probable gtpase engc, domain 3"/>
    <property type="match status" value="1"/>
</dbReference>
<dbReference type="InterPro" id="IPR027417">
    <property type="entry name" value="P-loop_NTPase"/>
</dbReference>
<dbReference type="Gene3D" id="3.40.50.300">
    <property type="entry name" value="P-loop containing nucleotide triphosphate hydrolases"/>
    <property type="match status" value="1"/>
</dbReference>
<dbReference type="Proteomes" id="UP000001876">
    <property type="component" value="Unassembled WGS sequence"/>
</dbReference>
<name>C1NA29_MICPC</name>
<feature type="region of interest" description="Disordered" evidence="3">
    <location>
        <begin position="110"/>
        <end position="136"/>
    </location>
</feature>
<feature type="non-terminal residue" evidence="6">
    <location>
        <position position="1"/>
    </location>
</feature>
<dbReference type="eggNOG" id="ENOG502QRR1">
    <property type="taxonomic scope" value="Eukaryota"/>
</dbReference>
<feature type="compositionally biased region" description="Acidic residues" evidence="3">
    <location>
        <begin position="112"/>
        <end position="126"/>
    </location>
</feature>
<keyword evidence="2" id="KW-0342">GTP-binding</keyword>
<keyword evidence="7" id="KW-1185">Reference proteome</keyword>
<accession>C1NA29</accession>
<dbReference type="GO" id="GO:0005525">
    <property type="term" value="F:GTP binding"/>
    <property type="evidence" value="ECO:0007669"/>
    <property type="project" value="UniProtKB-KW"/>
</dbReference>
<evidence type="ECO:0000259" key="4">
    <source>
        <dbReference type="PROSITE" id="PS50936"/>
    </source>
</evidence>
<evidence type="ECO:0000313" key="7">
    <source>
        <dbReference type="Proteomes" id="UP000001876"/>
    </source>
</evidence>
<dbReference type="GeneID" id="9690280"/>
<feature type="domain" description="CP-type G" evidence="5">
    <location>
        <begin position="43"/>
        <end position="203"/>
    </location>
</feature>
<dbReference type="KEGG" id="mpp:MICPUCDRAFT_3826"/>
<dbReference type="OMA" id="PGFNKHK"/>
<dbReference type="RefSeq" id="XP_003064839.1">
    <property type="nucleotide sequence ID" value="XM_003064793.1"/>
</dbReference>
<proteinExistence type="predicted"/>
<dbReference type="Pfam" id="PF03193">
    <property type="entry name" value="RsgA_GTPase"/>
    <property type="match status" value="1"/>
</dbReference>
<feature type="region of interest" description="Disordered" evidence="3">
    <location>
        <begin position="273"/>
        <end position="330"/>
    </location>
</feature>
<dbReference type="PANTHER" id="PTHR32120:SF11">
    <property type="entry name" value="SMALL RIBOSOMAL SUBUNIT BIOGENESIS GTPASE RSGA 1, MITOCHONDRIAL-RELATED"/>
    <property type="match status" value="1"/>
</dbReference>
<dbReference type="OrthoDB" id="442158at2759"/>
<organism evidence="7">
    <name type="scientific">Micromonas pusilla (strain CCMP1545)</name>
    <name type="common">Picoplanktonic green alga</name>
    <dbReference type="NCBI Taxonomy" id="564608"/>
    <lineage>
        <taxon>Eukaryota</taxon>
        <taxon>Viridiplantae</taxon>
        <taxon>Chlorophyta</taxon>
        <taxon>Mamiellophyceae</taxon>
        <taxon>Mamiellales</taxon>
        <taxon>Mamiellaceae</taxon>
        <taxon>Micromonas</taxon>
    </lineage>
</organism>
<dbReference type="EMBL" id="GG663752">
    <property type="protein sequence ID" value="EEH51173.1"/>
    <property type="molecule type" value="Genomic_DNA"/>
</dbReference>
<feature type="domain" description="EngC GTPase" evidence="4">
    <location>
        <begin position="52"/>
        <end position="201"/>
    </location>
</feature>
<dbReference type="InterPro" id="IPR030378">
    <property type="entry name" value="G_CP_dom"/>
</dbReference>
<dbReference type="GO" id="GO:0003924">
    <property type="term" value="F:GTPase activity"/>
    <property type="evidence" value="ECO:0007669"/>
    <property type="project" value="InterPro"/>
</dbReference>